<gene>
    <name evidence="1" type="ORF">BTUL_0072g00180</name>
</gene>
<dbReference type="EMBL" id="PQXH01000072">
    <property type="protein sequence ID" value="TGO13310.1"/>
    <property type="molecule type" value="Genomic_DNA"/>
</dbReference>
<evidence type="ECO:0000313" key="2">
    <source>
        <dbReference type="Proteomes" id="UP000297777"/>
    </source>
</evidence>
<comment type="caution">
    <text evidence="1">The sequence shown here is derived from an EMBL/GenBank/DDBJ whole genome shotgun (WGS) entry which is preliminary data.</text>
</comment>
<sequence length="78" mass="8597">MVLSAPNGIMFAAMFVPRMDTIQQNAKRKTAKRVLPDQYLSKMALNKSQGFHRSKPQLLLIAAVAKIPNVADSVTDRG</sequence>
<protein>
    <submittedName>
        <fullName evidence="1">Uncharacterized protein</fullName>
    </submittedName>
</protein>
<organism evidence="1 2">
    <name type="scientific">Botrytis tulipae</name>
    <dbReference type="NCBI Taxonomy" id="87230"/>
    <lineage>
        <taxon>Eukaryota</taxon>
        <taxon>Fungi</taxon>
        <taxon>Dikarya</taxon>
        <taxon>Ascomycota</taxon>
        <taxon>Pezizomycotina</taxon>
        <taxon>Leotiomycetes</taxon>
        <taxon>Helotiales</taxon>
        <taxon>Sclerotiniaceae</taxon>
        <taxon>Botrytis</taxon>
    </lineage>
</organism>
<dbReference type="AlphaFoldDB" id="A0A4Z1ENT6"/>
<proteinExistence type="predicted"/>
<accession>A0A4Z1ENT6</accession>
<evidence type="ECO:0000313" key="1">
    <source>
        <dbReference type="EMBL" id="TGO13310.1"/>
    </source>
</evidence>
<keyword evidence="2" id="KW-1185">Reference proteome</keyword>
<dbReference type="Proteomes" id="UP000297777">
    <property type="component" value="Unassembled WGS sequence"/>
</dbReference>
<name>A0A4Z1ENT6_9HELO</name>
<reference evidence="1 2" key="1">
    <citation type="submission" date="2017-12" db="EMBL/GenBank/DDBJ databases">
        <title>Comparative genomics of Botrytis spp.</title>
        <authorList>
            <person name="Valero-Jimenez C.A."/>
            <person name="Tapia P."/>
            <person name="Veloso J."/>
            <person name="Silva-Moreno E."/>
            <person name="Staats M."/>
            <person name="Valdes J.H."/>
            <person name="Van Kan J.A.L."/>
        </authorList>
    </citation>
    <scope>NUCLEOTIDE SEQUENCE [LARGE SCALE GENOMIC DNA]</scope>
    <source>
        <strain evidence="1 2">Bt9001</strain>
    </source>
</reference>